<dbReference type="SUPFAM" id="SSF52540">
    <property type="entry name" value="P-loop containing nucleoside triphosphate hydrolases"/>
    <property type="match status" value="1"/>
</dbReference>
<dbReference type="InterPro" id="IPR003395">
    <property type="entry name" value="RecF/RecN/SMC_N"/>
</dbReference>
<reference evidence="2 3" key="1">
    <citation type="submission" date="2020-05" db="EMBL/GenBank/DDBJ databases">
        <title>Complete genome sequencing of Campylobacter and Arcobacter type strains.</title>
        <authorList>
            <person name="Miller W.G."/>
            <person name="Yee E."/>
        </authorList>
    </citation>
    <scope>NUCLEOTIDE SEQUENCE [LARGE SCALE GENOMIC DNA]</scope>
    <source>
        <strain evidence="2 3">LMG 26156</strain>
    </source>
</reference>
<dbReference type="KEGG" id="avp:AVENP_1922"/>
<dbReference type="Pfam" id="PF02463">
    <property type="entry name" value="SMC_N"/>
    <property type="match status" value="1"/>
</dbReference>
<dbReference type="AlphaFoldDB" id="A0AAE7E3P5"/>
<dbReference type="GO" id="GO:0006302">
    <property type="term" value="P:double-strand break repair"/>
    <property type="evidence" value="ECO:0007669"/>
    <property type="project" value="TreeGrafter"/>
</dbReference>
<organism evidence="2 3">
    <name type="scientific">Arcobacter venerupis</name>
    <dbReference type="NCBI Taxonomy" id="1054033"/>
    <lineage>
        <taxon>Bacteria</taxon>
        <taxon>Pseudomonadati</taxon>
        <taxon>Campylobacterota</taxon>
        <taxon>Epsilonproteobacteria</taxon>
        <taxon>Campylobacterales</taxon>
        <taxon>Arcobacteraceae</taxon>
        <taxon>Arcobacter</taxon>
    </lineage>
</organism>
<dbReference type="PANTHER" id="PTHR32182">
    <property type="entry name" value="DNA REPLICATION AND REPAIR PROTEIN RECF"/>
    <property type="match status" value="1"/>
</dbReference>
<sequence>MKIKKVELKYFKFHQDLTINFNGKNVLIYGENGTGKSSIYEALYSNFYHQKRLDKGIDIQETYRNRNFITNDLEINIDFDNEKFLNRNSQELSPFDILNVENLSGKTPLSKYMLIEPSIYFANEKILNRIVKENFYIALNETLFEHFPQMKSKYTSENENHHFKRYSQFNNLEILKKKIIEKSGDDAHKIRDEFEKIIKSENELLQFVFDTEFPTNEINKIINGYFSENLKISFEITPAQSGNSEVLEFYPPIIKIKIDDINCNGKLSQHYNEAKLKLIGVAIYFALAKKYEDKSDNFKLLVLDDFLTSLDMSNRKLIMKYILEEFKDYQKLILTHNLQFFNMTRKMINLDNEEKEQWEVKKLFVYNNQAFLYDKDVSYLKDANDSLKRGDEHSAGNFIRKEFERIVTEFEQLLELGRVEDLQNMIDALKSTDKHYIYSHKLINSFYKKIEEILDNNQSDEIKLNRIKSAFKPLNQTEISFIDKIENEDGTISKDNIQSIIKRGEFYKNFILNSTSHDDSNAEIYKAECENAIKILKYINLIINNLKGTKYE</sequence>
<evidence type="ECO:0000313" key="2">
    <source>
        <dbReference type="EMBL" id="QKF67463.1"/>
    </source>
</evidence>
<dbReference type="RefSeq" id="WP_128357972.1">
    <property type="nucleotide sequence ID" value="NZ_CP053840.1"/>
</dbReference>
<name>A0AAE7E3P5_9BACT</name>
<dbReference type="Proteomes" id="UP000503482">
    <property type="component" value="Chromosome"/>
</dbReference>
<dbReference type="GO" id="GO:0005524">
    <property type="term" value="F:ATP binding"/>
    <property type="evidence" value="ECO:0007669"/>
    <property type="project" value="UniProtKB-KW"/>
</dbReference>
<accession>A0AAE7E3P5</accession>
<dbReference type="EMBL" id="CP053840">
    <property type="protein sequence ID" value="QKF67463.1"/>
    <property type="molecule type" value="Genomic_DNA"/>
</dbReference>
<evidence type="ECO:0000313" key="3">
    <source>
        <dbReference type="Proteomes" id="UP000503482"/>
    </source>
</evidence>
<keyword evidence="2" id="KW-0547">Nucleotide-binding</keyword>
<keyword evidence="2" id="KW-0067">ATP-binding</keyword>
<dbReference type="PANTHER" id="PTHR32182:SF19">
    <property type="entry name" value="HOMOLOGY WITH RECF PROTEIN"/>
    <property type="match status" value="1"/>
</dbReference>
<protein>
    <submittedName>
        <fullName evidence="2">ATP-binding protein (AAA domain)</fullName>
    </submittedName>
</protein>
<dbReference type="GO" id="GO:0000731">
    <property type="term" value="P:DNA synthesis involved in DNA repair"/>
    <property type="evidence" value="ECO:0007669"/>
    <property type="project" value="TreeGrafter"/>
</dbReference>
<feature type="domain" description="RecF/RecN/SMC N-terminal" evidence="1">
    <location>
        <begin position="3"/>
        <end position="355"/>
    </location>
</feature>
<evidence type="ECO:0000259" key="1">
    <source>
        <dbReference type="Pfam" id="PF02463"/>
    </source>
</evidence>
<dbReference type="Gene3D" id="3.40.50.300">
    <property type="entry name" value="P-loop containing nucleotide triphosphate hydrolases"/>
    <property type="match status" value="1"/>
</dbReference>
<dbReference type="InterPro" id="IPR027417">
    <property type="entry name" value="P-loop_NTPase"/>
</dbReference>
<keyword evidence="3" id="KW-1185">Reference proteome</keyword>
<proteinExistence type="predicted"/>
<gene>
    <name evidence="2" type="ORF">AVENP_1922</name>
</gene>